<sequence>MTDFLRSRPPARGRDRAPRLLGLSILPLLLGLLFFEASLTPSLIPRPWQLQGVLAGLVTALGYLIGQLLLSAWRALELPLLSGRAARIVHWVLAVPVAGFLVWTLLHAADWQDSIRQRFGMEPLEDYSTPGIVIVACIVFLVCFAIGWAVQQMFDTIRHRLYRILPMRLANVMGLALAASIVFVVTRDGVVQWAFDAADTSYATAQNLFADAPPQPADPRLPGSADSLVDWGAMGQPGRNFVLDGPDAAAIAAFNGGSAMEPIRVYVGRAQAEDPQARAELALEEMKRLGAFDRKVLIVASPTGTGWLDPGGHEPLEFMHGGDIATVAVQYSYLQSPLALIFETQSGLEQASATMRVVYDHWKTLPPQGRPRLYMHGISLGAWSSMYSFNIFRMLDDPIDGALWTGPPFPSQHWRNAVAARNPGTPYVLPEVGEGNLVRFASQFGGLERTPGPWGRLRVVFLQHASDAIVFYEPASVWRAPQWMREPRAPDVSPAMRFIPVVTQLQLALDMALALAVPSGFGHNYAARDYIEPWVAVTGPEGWSAEDSARLKDWCGDEYGLGCRRE</sequence>
<dbReference type="Pfam" id="PF15420">
    <property type="entry name" value="Abhydrolase_9_N"/>
    <property type="match status" value="1"/>
</dbReference>
<dbReference type="PIRSF" id="PIRSF007542">
    <property type="entry name" value="UCP007542"/>
    <property type="match status" value="1"/>
</dbReference>
<evidence type="ECO:0000259" key="3">
    <source>
        <dbReference type="Pfam" id="PF15420"/>
    </source>
</evidence>
<dbReference type="Proteomes" id="UP000198426">
    <property type="component" value="Unassembled WGS sequence"/>
</dbReference>
<gene>
    <name evidence="4" type="ORF">SAMN05421757_106191</name>
</gene>
<organism evidence="4 5">
    <name type="scientific">Tropicimonas sediminicola</name>
    <dbReference type="NCBI Taxonomy" id="1031541"/>
    <lineage>
        <taxon>Bacteria</taxon>
        <taxon>Pseudomonadati</taxon>
        <taxon>Pseudomonadota</taxon>
        <taxon>Alphaproteobacteria</taxon>
        <taxon>Rhodobacterales</taxon>
        <taxon>Roseobacteraceae</taxon>
        <taxon>Tropicimonas</taxon>
    </lineage>
</organism>
<keyword evidence="1" id="KW-0812">Transmembrane</keyword>
<dbReference type="AlphaFoldDB" id="A0A239K1J9"/>
<dbReference type="RefSeq" id="WP_245838020.1">
    <property type="nucleotide sequence ID" value="NZ_FZOY01000006.1"/>
</dbReference>
<dbReference type="Pfam" id="PF10081">
    <property type="entry name" value="Abhydrolase_9"/>
    <property type="match status" value="1"/>
</dbReference>
<dbReference type="InterPro" id="IPR027788">
    <property type="entry name" value="Alpha/beta-hydrolase_N_dom"/>
</dbReference>
<name>A0A239K1J9_9RHOB</name>
<evidence type="ECO:0000313" key="5">
    <source>
        <dbReference type="Proteomes" id="UP000198426"/>
    </source>
</evidence>
<feature type="transmembrane region" description="Helical" evidence="1">
    <location>
        <begin position="129"/>
        <end position="149"/>
    </location>
</feature>
<feature type="transmembrane region" description="Helical" evidence="1">
    <location>
        <begin position="20"/>
        <end position="40"/>
    </location>
</feature>
<dbReference type="InterPro" id="IPR027787">
    <property type="entry name" value="Alpha/beta-hydrolase_catalytic"/>
</dbReference>
<evidence type="ECO:0000313" key="4">
    <source>
        <dbReference type="EMBL" id="SNT11921.1"/>
    </source>
</evidence>
<dbReference type="InterPro" id="IPR012037">
    <property type="entry name" value="Alpha/beta-hydrolase_fam"/>
</dbReference>
<feature type="transmembrane region" description="Helical" evidence="1">
    <location>
        <begin position="169"/>
        <end position="186"/>
    </location>
</feature>
<protein>
    <submittedName>
        <fullName evidence="4">Uncharacterized membrane protein</fullName>
    </submittedName>
</protein>
<keyword evidence="5" id="KW-1185">Reference proteome</keyword>
<feature type="domain" description="Alpha/beta-hydrolase N-terminal" evidence="3">
    <location>
        <begin position="39"/>
        <end position="246"/>
    </location>
</feature>
<proteinExistence type="predicted"/>
<feature type="transmembrane region" description="Helical" evidence="1">
    <location>
        <begin position="88"/>
        <end position="109"/>
    </location>
</feature>
<keyword evidence="1" id="KW-1133">Transmembrane helix</keyword>
<keyword evidence="1" id="KW-0472">Membrane</keyword>
<feature type="domain" description="Alpha/beta-hydrolase catalytic" evidence="2">
    <location>
        <begin position="263"/>
        <end position="551"/>
    </location>
</feature>
<evidence type="ECO:0000259" key="2">
    <source>
        <dbReference type="Pfam" id="PF10081"/>
    </source>
</evidence>
<reference evidence="4 5" key="1">
    <citation type="submission" date="2017-06" db="EMBL/GenBank/DDBJ databases">
        <authorList>
            <person name="Kim H.J."/>
            <person name="Triplett B.A."/>
        </authorList>
    </citation>
    <scope>NUCLEOTIDE SEQUENCE [LARGE SCALE GENOMIC DNA]</scope>
    <source>
        <strain evidence="4 5">DSM 29339</strain>
    </source>
</reference>
<evidence type="ECO:0000256" key="1">
    <source>
        <dbReference type="SAM" id="Phobius"/>
    </source>
</evidence>
<feature type="transmembrane region" description="Helical" evidence="1">
    <location>
        <begin position="52"/>
        <end position="76"/>
    </location>
</feature>
<accession>A0A239K1J9</accession>
<dbReference type="EMBL" id="FZOY01000006">
    <property type="protein sequence ID" value="SNT11921.1"/>
    <property type="molecule type" value="Genomic_DNA"/>
</dbReference>